<dbReference type="GO" id="GO:0003678">
    <property type="term" value="F:DNA helicase activity"/>
    <property type="evidence" value="ECO:0007669"/>
    <property type="project" value="UniProtKB-EC"/>
</dbReference>
<evidence type="ECO:0000256" key="1">
    <source>
        <dbReference type="SAM" id="MobiDB-lite"/>
    </source>
</evidence>
<accession>A0A6J4K9P4</accession>
<proteinExistence type="predicted"/>
<organism evidence="2">
    <name type="scientific">uncultured Gemmatimonadaceae bacterium</name>
    <dbReference type="NCBI Taxonomy" id="246130"/>
    <lineage>
        <taxon>Bacteria</taxon>
        <taxon>Pseudomonadati</taxon>
        <taxon>Gemmatimonadota</taxon>
        <taxon>Gemmatimonadia</taxon>
        <taxon>Gemmatimonadales</taxon>
        <taxon>Gemmatimonadaceae</taxon>
        <taxon>environmental samples</taxon>
    </lineage>
</organism>
<reference evidence="2" key="1">
    <citation type="submission" date="2020-02" db="EMBL/GenBank/DDBJ databases">
        <authorList>
            <person name="Meier V. D."/>
        </authorList>
    </citation>
    <scope>NUCLEOTIDE SEQUENCE</scope>
    <source>
        <strain evidence="2">AVDCRST_MAG40</strain>
    </source>
</reference>
<feature type="region of interest" description="Disordered" evidence="1">
    <location>
        <begin position="1"/>
        <end position="202"/>
    </location>
</feature>
<dbReference type="EMBL" id="CADCTX010000078">
    <property type="protein sequence ID" value="CAA9299883.1"/>
    <property type="molecule type" value="Genomic_DNA"/>
</dbReference>
<gene>
    <name evidence="2" type="ORF">AVDCRST_MAG40-282</name>
</gene>
<feature type="non-terminal residue" evidence="2">
    <location>
        <position position="1"/>
    </location>
</feature>
<keyword evidence="2" id="KW-0378">Hydrolase</keyword>
<feature type="compositionally biased region" description="Basic and acidic residues" evidence="1">
    <location>
        <begin position="51"/>
        <end position="62"/>
    </location>
</feature>
<dbReference type="AlphaFoldDB" id="A0A6J4K9P4"/>
<evidence type="ECO:0000313" key="2">
    <source>
        <dbReference type="EMBL" id="CAA9299883.1"/>
    </source>
</evidence>
<name>A0A6J4K9P4_9BACT</name>
<feature type="compositionally biased region" description="Basic and acidic residues" evidence="1">
    <location>
        <begin position="182"/>
        <end position="202"/>
    </location>
</feature>
<dbReference type="EC" id="3.6.4.12" evidence="2"/>
<feature type="non-terminal residue" evidence="2">
    <location>
        <position position="202"/>
    </location>
</feature>
<feature type="compositionally biased region" description="Basic residues" evidence="1">
    <location>
        <begin position="144"/>
        <end position="155"/>
    </location>
</feature>
<feature type="compositionally biased region" description="Basic and acidic residues" evidence="1">
    <location>
        <begin position="129"/>
        <end position="143"/>
    </location>
</feature>
<feature type="compositionally biased region" description="Gly residues" evidence="1">
    <location>
        <begin position="165"/>
        <end position="175"/>
    </location>
</feature>
<dbReference type="GO" id="GO:0016787">
    <property type="term" value="F:hydrolase activity"/>
    <property type="evidence" value="ECO:0007669"/>
    <property type="project" value="UniProtKB-KW"/>
</dbReference>
<protein>
    <submittedName>
        <fullName evidence="2">RuvA</fullName>
        <ecNumber evidence="2">3.6.4.12</ecNumber>
    </submittedName>
</protein>
<sequence length="202" mass="21663">DRARRGHPRGQGPRPGRGAHAGRRGLRAQHPPLRLRVAPGAERAGHPLHAPRGEGGRLEPVRLRLGVRAAGVPARAQRQGGGPGARARAALHPLRRAARARDPRARRRDAAERAARGAQEGRAAHPRPRGQDGRRESRAERRRGPAPRGRGRRGRDPRAGLAGLHHGGCGEGGAVGDRRRRPRDDRAGAHPCRAREGGSRAV</sequence>
<feature type="compositionally biased region" description="Basic and acidic residues" evidence="1">
    <location>
        <begin position="99"/>
        <end position="115"/>
    </location>
</feature>